<gene>
    <name evidence="1" type="ORF">HF878_10560</name>
</gene>
<dbReference type="AlphaFoldDB" id="A0A848BDC6"/>
<keyword evidence="2" id="KW-1185">Reference proteome</keyword>
<reference evidence="1 2" key="1">
    <citation type="submission" date="2020-04" db="EMBL/GenBank/DDBJ databases">
        <authorList>
            <person name="Hitch T.C.A."/>
            <person name="Wylensek D."/>
            <person name="Clavel T."/>
        </authorList>
    </citation>
    <scope>NUCLEOTIDE SEQUENCE [LARGE SCALE GENOMIC DNA]</scope>
    <source>
        <strain evidence="1 2">PG-130-P53-12</strain>
    </source>
</reference>
<evidence type="ECO:0000313" key="1">
    <source>
        <dbReference type="EMBL" id="NMD99885.1"/>
    </source>
</evidence>
<organism evidence="1 2">
    <name type="scientific">Selenomonas bovis</name>
    <dbReference type="NCBI Taxonomy" id="416586"/>
    <lineage>
        <taxon>Bacteria</taxon>
        <taxon>Bacillati</taxon>
        <taxon>Bacillota</taxon>
        <taxon>Negativicutes</taxon>
        <taxon>Selenomonadales</taxon>
        <taxon>Selenomonadaceae</taxon>
        <taxon>Selenomonas</taxon>
    </lineage>
</organism>
<proteinExistence type="predicted"/>
<comment type="caution">
    <text evidence="1">The sequence shown here is derived from an EMBL/GenBank/DDBJ whole genome shotgun (WGS) entry which is preliminary data.</text>
</comment>
<sequence>MAKRRKITALIGVRGGGFVAFDGGDLRLEVVFDLAAAVPADEDAVVNICYYACFRQKALPKRAAKLRKQGTGKR</sequence>
<dbReference type="Proteomes" id="UP000543804">
    <property type="component" value="Unassembled WGS sequence"/>
</dbReference>
<dbReference type="EMBL" id="JABAFA010000073">
    <property type="protein sequence ID" value="NMD99885.1"/>
    <property type="molecule type" value="Genomic_DNA"/>
</dbReference>
<evidence type="ECO:0000313" key="2">
    <source>
        <dbReference type="Proteomes" id="UP000543804"/>
    </source>
</evidence>
<accession>A0A848BDC6</accession>
<protein>
    <submittedName>
        <fullName evidence="1">Uncharacterized protein</fullName>
    </submittedName>
</protein>
<dbReference type="RefSeq" id="WP_156032550.1">
    <property type="nucleotide sequence ID" value="NZ_JABAFA010000073.1"/>
</dbReference>
<name>A0A848BDC6_9FIRM</name>